<sequence>MNMDILLDQISSTLSQLSVEARINNYNMLAGRLDKPQYVVSFPEQFDTSKIAGVNDPKSLASAGIKVEEQEQSIDQILLQAIELSSQNNRLVTLMNQRIELERMIIRGGR</sequence>
<evidence type="ECO:0000256" key="1">
    <source>
        <dbReference type="SAM" id="Coils"/>
    </source>
</evidence>
<gene>
    <name evidence="2" type="ORF">ACED35_15715</name>
</gene>
<comment type="caution">
    <text evidence="2">The sequence shown here is derived from an EMBL/GenBank/DDBJ whole genome shotgun (WGS) entry which is preliminary data.</text>
</comment>
<organism evidence="2 3">
    <name type="scientific">Enterovibrio norvegicus</name>
    <dbReference type="NCBI Taxonomy" id="188144"/>
    <lineage>
        <taxon>Bacteria</taxon>
        <taxon>Pseudomonadati</taxon>
        <taxon>Pseudomonadota</taxon>
        <taxon>Gammaproteobacteria</taxon>
        <taxon>Vibrionales</taxon>
        <taxon>Vibrionaceae</taxon>
        <taxon>Enterovibrio</taxon>
    </lineage>
</organism>
<dbReference type="Proteomes" id="UP001569154">
    <property type="component" value="Unassembled WGS sequence"/>
</dbReference>
<protein>
    <recommendedName>
        <fullName evidence="4">Flagellar basal body rod protein FlgB</fullName>
    </recommendedName>
</protein>
<name>A0ABV4L4C3_9GAMM</name>
<dbReference type="EMBL" id="JBGONM010000038">
    <property type="protein sequence ID" value="MEZ8082567.1"/>
    <property type="molecule type" value="Genomic_DNA"/>
</dbReference>
<feature type="coiled-coil region" evidence="1">
    <location>
        <begin position="67"/>
        <end position="104"/>
    </location>
</feature>
<keyword evidence="1" id="KW-0175">Coiled coil</keyword>
<evidence type="ECO:0000313" key="3">
    <source>
        <dbReference type="Proteomes" id="UP001569154"/>
    </source>
</evidence>
<accession>A0ABV4L4C3</accession>
<dbReference type="RefSeq" id="WP_017013019.1">
    <property type="nucleotide sequence ID" value="NZ_AJYG02000064.1"/>
</dbReference>
<evidence type="ECO:0008006" key="4">
    <source>
        <dbReference type="Google" id="ProtNLM"/>
    </source>
</evidence>
<reference evidence="2 3" key="1">
    <citation type="submission" date="2024-06" db="EMBL/GenBank/DDBJ databases">
        <authorList>
            <person name="Steensen K."/>
            <person name="Seneca J."/>
            <person name="Bartlau N."/>
            <person name="Yu A.X."/>
            <person name="Polz M.F."/>
        </authorList>
    </citation>
    <scope>NUCLEOTIDE SEQUENCE [LARGE SCALE GENOMIC DNA]</scope>
    <source>
        <strain evidence="2 3">1F260</strain>
    </source>
</reference>
<proteinExistence type="predicted"/>
<evidence type="ECO:0000313" key="2">
    <source>
        <dbReference type="EMBL" id="MEZ8082567.1"/>
    </source>
</evidence>
<keyword evidence="3" id="KW-1185">Reference proteome</keyword>